<keyword evidence="3" id="KW-1185">Reference proteome</keyword>
<organism evidence="2 3">
    <name type="scientific">Hevea brasiliensis</name>
    <name type="common">Para rubber tree</name>
    <name type="synonym">Siphonia brasiliensis</name>
    <dbReference type="NCBI Taxonomy" id="3981"/>
    <lineage>
        <taxon>Eukaryota</taxon>
        <taxon>Viridiplantae</taxon>
        <taxon>Streptophyta</taxon>
        <taxon>Embryophyta</taxon>
        <taxon>Tracheophyta</taxon>
        <taxon>Spermatophyta</taxon>
        <taxon>Magnoliopsida</taxon>
        <taxon>eudicotyledons</taxon>
        <taxon>Gunneridae</taxon>
        <taxon>Pentapetalae</taxon>
        <taxon>rosids</taxon>
        <taxon>fabids</taxon>
        <taxon>Malpighiales</taxon>
        <taxon>Euphorbiaceae</taxon>
        <taxon>Crotonoideae</taxon>
        <taxon>Micrandreae</taxon>
        <taxon>Hevea</taxon>
    </lineage>
</organism>
<keyword evidence="1" id="KW-0472">Membrane</keyword>
<evidence type="ECO:0008006" key="4">
    <source>
        <dbReference type="Google" id="ProtNLM"/>
    </source>
</evidence>
<evidence type="ECO:0000313" key="3">
    <source>
        <dbReference type="Proteomes" id="UP000467840"/>
    </source>
</evidence>
<dbReference type="PANTHER" id="PTHR47643">
    <property type="entry name" value="TPR DOMAIN PROTEIN (AFU_ORTHOLOGUE AFUA_5G12710)"/>
    <property type="match status" value="1"/>
</dbReference>
<dbReference type="InterPro" id="IPR046341">
    <property type="entry name" value="SET_dom_sf"/>
</dbReference>
<dbReference type="InterPro" id="IPR053209">
    <property type="entry name" value="Gramillin-biosynth_MTr"/>
</dbReference>
<keyword evidence="1" id="KW-1133">Transmembrane helix</keyword>
<dbReference type="Proteomes" id="UP000467840">
    <property type="component" value="Chromosome 1"/>
</dbReference>
<protein>
    <recommendedName>
        <fullName evidence="4">SET domain-containing protein</fullName>
    </recommendedName>
</protein>
<feature type="transmembrane region" description="Helical" evidence="1">
    <location>
        <begin position="201"/>
        <end position="226"/>
    </location>
</feature>
<proteinExistence type="predicted"/>
<dbReference type="AlphaFoldDB" id="A0A6A6LFE0"/>
<comment type="caution">
    <text evidence="2">The sequence shown here is derived from an EMBL/GenBank/DDBJ whole genome shotgun (WGS) entry which is preliminary data.</text>
</comment>
<gene>
    <name evidence="2" type="ORF">GH714_030926</name>
</gene>
<name>A0A6A6LFE0_HEVBR</name>
<keyword evidence="1" id="KW-0812">Transmembrane</keyword>
<evidence type="ECO:0000313" key="2">
    <source>
        <dbReference type="EMBL" id="KAF2299185.1"/>
    </source>
</evidence>
<reference evidence="2 3" key="1">
    <citation type="journal article" date="2020" name="Mol. Plant">
        <title>The Chromosome-Based Rubber Tree Genome Provides New Insights into Spurge Genome Evolution and Rubber Biosynthesis.</title>
        <authorList>
            <person name="Liu J."/>
            <person name="Shi C."/>
            <person name="Shi C.C."/>
            <person name="Li W."/>
            <person name="Zhang Q.J."/>
            <person name="Zhang Y."/>
            <person name="Li K."/>
            <person name="Lu H.F."/>
            <person name="Shi C."/>
            <person name="Zhu S.T."/>
            <person name="Xiao Z.Y."/>
            <person name="Nan H."/>
            <person name="Yue Y."/>
            <person name="Zhu X.G."/>
            <person name="Wu Y."/>
            <person name="Hong X.N."/>
            <person name="Fan G.Y."/>
            <person name="Tong Y."/>
            <person name="Zhang D."/>
            <person name="Mao C.L."/>
            <person name="Liu Y.L."/>
            <person name="Hao S.J."/>
            <person name="Liu W.Q."/>
            <person name="Lv M.Q."/>
            <person name="Zhang H.B."/>
            <person name="Liu Y."/>
            <person name="Hu-Tang G.R."/>
            <person name="Wang J.P."/>
            <person name="Wang J.H."/>
            <person name="Sun Y.H."/>
            <person name="Ni S.B."/>
            <person name="Chen W.B."/>
            <person name="Zhang X.C."/>
            <person name="Jiao Y.N."/>
            <person name="Eichler E.E."/>
            <person name="Li G.H."/>
            <person name="Liu X."/>
            <person name="Gao L.Z."/>
        </authorList>
    </citation>
    <scope>NUCLEOTIDE SEQUENCE [LARGE SCALE GENOMIC DNA]</scope>
    <source>
        <strain evidence="3">cv. GT1</strain>
        <tissue evidence="2">Leaf</tissue>
    </source>
</reference>
<evidence type="ECO:0000256" key="1">
    <source>
        <dbReference type="SAM" id="Phobius"/>
    </source>
</evidence>
<dbReference type="EMBL" id="JAAGAX010000011">
    <property type="protein sequence ID" value="KAF2299185.1"/>
    <property type="molecule type" value="Genomic_DNA"/>
</dbReference>
<dbReference type="SUPFAM" id="SSF82199">
    <property type="entry name" value="SET domain"/>
    <property type="match status" value="1"/>
</dbReference>
<dbReference type="PANTHER" id="PTHR47643:SF2">
    <property type="entry name" value="TPR DOMAIN PROTEIN (AFU_ORTHOLOGUE AFUA_5G12710)"/>
    <property type="match status" value="1"/>
</dbReference>
<sequence length="288" mass="32098">MALDCFKTALLDPQANGNLETLNGYVEKCKKLEFQSRTGAFDLSDWVLNGFRGSFPELAEYIGPVEIKQSQLSGRGLFAAKNIDAGTLLLVNKAIATERGILSSEDSNENAQLMMWKNFIDEVVESTKKCRRIQHLVSTLSTGEGRKLGVPEMSLFRQEAEEISSKSNEELDMVRMMSILDVNSLVEDSVSANVLGKNKDYYGVGLWVLASLSTIHVIPMLGACMLEEGMKRWMVRGKEKGYLRASFWPSYCEAYGSEKLMKRWGRRLPALDVVVDSVAEATGSDERV</sequence>
<accession>A0A6A6LFE0</accession>